<dbReference type="Proteomes" id="UP000002320">
    <property type="component" value="Unassembled WGS sequence"/>
</dbReference>
<feature type="domain" description="C2H2-type" evidence="9">
    <location>
        <begin position="715"/>
        <end position="742"/>
    </location>
</feature>
<dbReference type="FunCoup" id="B0W9R3">
    <property type="interactions" value="173"/>
</dbReference>
<dbReference type="SUPFAM" id="SSF57667">
    <property type="entry name" value="beta-beta-alpha zinc fingers"/>
    <property type="match status" value="6"/>
</dbReference>
<dbReference type="Gene3D" id="3.30.160.60">
    <property type="entry name" value="Classic Zinc Finger"/>
    <property type="match status" value="9"/>
</dbReference>
<dbReference type="OrthoDB" id="6077919at2759"/>
<feature type="domain" description="C2H2-type" evidence="9">
    <location>
        <begin position="605"/>
        <end position="623"/>
    </location>
</feature>
<feature type="domain" description="C2H2-type" evidence="9">
    <location>
        <begin position="771"/>
        <end position="799"/>
    </location>
</feature>
<feature type="binding site" evidence="7">
    <location>
        <position position="71"/>
    </location>
    <ligand>
        <name>Zn(2+)</name>
        <dbReference type="ChEBI" id="CHEBI:29105"/>
    </ligand>
</feature>
<dbReference type="VEuPathDB" id="VectorBase:CQUJHB003680"/>
<feature type="binding site" evidence="7">
    <location>
        <position position="68"/>
    </location>
    <ligand>
        <name>Zn(2+)</name>
        <dbReference type="ChEBI" id="CHEBI:29105"/>
    </ligand>
</feature>
<keyword evidence="1 7" id="KW-0479">Metal-binding</keyword>
<dbReference type="GO" id="GO:0005634">
    <property type="term" value="C:nucleus"/>
    <property type="evidence" value="ECO:0007669"/>
    <property type="project" value="InterPro"/>
</dbReference>
<feature type="domain" description="C2H2-type" evidence="9">
    <location>
        <begin position="473"/>
        <end position="500"/>
    </location>
</feature>
<dbReference type="InterPro" id="IPR012934">
    <property type="entry name" value="Znf_AD"/>
</dbReference>
<feature type="binding site" evidence="7">
    <location>
        <position position="350"/>
    </location>
    <ligand>
        <name>Zn(2+)</name>
        <dbReference type="ChEBI" id="CHEBI:29105"/>
    </ligand>
</feature>
<gene>
    <name evidence="12" type="primary">6035218</name>
    <name evidence="11" type="ORF">CpipJ_CPIJ003668</name>
</gene>
<evidence type="ECO:0000256" key="6">
    <source>
        <dbReference type="PROSITE-ProRule" id="PRU00042"/>
    </source>
</evidence>
<feature type="binding site" evidence="7">
    <location>
        <position position="16"/>
    </location>
    <ligand>
        <name>Zn(2+)</name>
        <dbReference type="ChEBI" id="CHEBI:29105"/>
    </ligand>
</feature>
<dbReference type="InterPro" id="IPR036236">
    <property type="entry name" value="Znf_C2H2_sf"/>
</dbReference>
<protein>
    <submittedName>
        <fullName evidence="11 12">Oocyte zinc finger protein XLCOF6</fullName>
    </submittedName>
</protein>
<dbReference type="SMART" id="SM00355">
    <property type="entry name" value="ZnF_C2H2"/>
    <property type="match status" value="18"/>
</dbReference>
<dbReference type="PROSITE" id="PS50157">
    <property type="entry name" value="ZINC_FINGER_C2H2_2"/>
    <property type="match status" value="8"/>
</dbReference>
<keyword evidence="13" id="KW-1185">Reference proteome</keyword>
<keyword evidence="2" id="KW-0677">Repeat</keyword>
<dbReference type="Pfam" id="PF13912">
    <property type="entry name" value="zf-C2H2_6"/>
    <property type="match status" value="4"/>
</dbReference>
<feature type="domain" description="C2H2-type" evidence="9">
    <location>
        <begin position="156"/>
        <end position="186"/>
    </location>
</feature>
<dbReference type="PROSITE" id="PS00028">
    <property type="entry name" value="ZINC_FINGER_C2H2_1"/>
    <property type="match status" value="8"/>
</dbReference>
<keyword evidence="5" id="KW-0539">Nucleus</keyword>
<feature type="binding site" evidence="7">
    <location>
        <position position="13"/>
    </location>
    <ligand>
        <name>Zn(2+)</name>
        <dbReference type="ChEBI" id="CHEBI:29105"/>
    </ligand>
</feature>
<dbReference type="InParanoid" id="B0W9R3"/>
<evidence type="ECO:0000313" key="11">
    <source>
        <dbReference type="EMBL" id="EDS40382.1"/>
    </source>
</evidence>
<dbReference type="PANTHER" id="PTHR24377">
    <property type="entry name" value="IP01015P-RELATED"/>
    <property type="match status" value="1"/>
</dbReference>
<evidence type="ECO:0000256" key="8">
    <source>
        <dbReference type="SAM" id="MobiDB-lite"/>
    </source>
</evidence>
<dbReference type="VEuPathDB" id="VectorBase:CQUJHB003208"/>
<feature type="domain" description="ZAD" evidence="10">
    <location>
        <begin position="288"/>
        <end position="374"/>
    </location>
</feature>
<name>B0W9R3_CULQU</name>
<dbReference type="eggNOG" id="KOG1721">
    <property type="taxonomic scope" value="Eukaryota"/>
</dbReference>
<dbReference type="GO" id="GO:0008270">
    <property type="term" value="F:zinc ion binding"/>
    <property type="evidence" value="ECO:0007669"/>
    <property type="project" value="UniProtKB-UniRule"/>
</dbReference>
<dbReference type="InterPro" id="IPR013087">
    <property type="entry name" value="Znf_C2H2_type"/>
</dbReference>
<evidence type="ECO:0000256" key="1">
    <source>
        <dbReference type="ARBA" id="ARBA00022723"/>
    </source>
</evidence>
<dbReference type="Pfam" id="PF00096">
    <property type="entry name" value="zf-C2H2"/>
    <property type="match status" value="4"/>
</dbReference>
<sequence>MQLGIVADTKMLCRVCMVPVEEHPANLYDDASPFGLPSLHDMLRTICAPVFAKPEAEAIVPNMPTIVCLVCRNAIVAAYNLHQQCIETDRRLGELVALMWELQGPGSDEIGKVSEDPPKSSIKEVTISEETLVESVEIEDQSARQGCSQRGNADDKTCTECGKTFSSRWTLVRHKREGWCDKTNDPMMRTCDICNKTVKLLRKHLQIHAGTDGIEQAESDKVELPAGEEIPLLNTEQVDVIKVEALDLTDENEEAVNEVRVFKCTDCGISYSSIASYRKHTLEADPKRLCRICMAGANEHFVDLYDAASFGLPSLHGMLRTICAPVFAKPEAEDVVVMPQMMPTKVCLECRNATVAAYDLHQQCIEADRRLGELIALMWELQGPGGDEIGDDGIEQVKCDEPCAAPEFPATSQEHEDTLIETQKEEMIDSDSMLMEEVLNRDEKCSECGISFSSFIAHRKHTQEGNCRRTHTYPCRICGKVFDKQTRLQYHMYSHKERVACEWCDETFRNRGGLLVHINRKRCPGKKSQEELTSSAEVKEQDEDTAIDMQCKKCGVSFTSSKAQRTHIQEGNCQQGPTFPCTICGKTFDKLSRMQYHLYTHRERFPCPRCVQTFRYKTHLRRHLANKSCKVMKASISQDVDETSEPSIEATGGNSSGTFEDPLLASEIKVEEPEIEDAEAELDSEVFAEQIAVPEEGHKKDGRCLQESEQSPKLFACDLCEKSFTSVVGLVHHKNKHVDRGYCDKCRKMFKSQADLETHIARGVCLGDMARTCLVCKKLFETMVEYRKHRREAHQGPIDCTDCGRTLRNFHSFYVHVRERYCKNIKNRSAKGRKCKICGEVQASIPQLKLHMKAKHLGKIFYCAACQLHFPTQQKFDAHTEKHAQKLVNICQTCNTSFPTLAALKRHKFTHMKPVKCVVCGRPFSSKYHLKVHMSHTHAGENPQACELCPARFRTVAGKQKHMRTHSSEPSDEQQQQRAEEAGADME</sequence>
<feature type="domain" description="C2H2-type" evidence="9">
    <location>
        <begin position="579"/>
        <end position="606"/>
    </location>
</feature>
<dbReference type="SUPFAM" id="SSF57716">
    <property type="entry name" value="Glucocorticoid receptor-like (DNA-binding domain)"/>
    <property type="match status" value="1"/>
</dbReference>
<evidence type="ECO:0000259" key="10">
    <source>
        <dbReference type="PROSITE" id="PS51915"/>
    </source>
</evidence>
<organism>
    <name type="scientific">Culex quinquefasciatus</name>
    <name type="common">Southern house mosquito</name>
    <name type="synonym">Culex pungens</name>
    <dbReference type="NCBI Taxonomy" id="7176"/>
    <lineage>
        <taxon>Eukaryota</taxon>
        <taxon>Metazoa</taxon>
        <taxon>Ecdysozoa</taxon>
        <taxon>Arthropoda</taxon>
        <taxon>Hexapoda</taxon>
        <taxon>Insecta</taxon>
        <taxon>Pterygota</taxon>
        <taxon>Neoptera</taxon>
        <taxon>Endopterygota</taxon>
        <taxon>Diptera</taxon>
        <taxon>Nematocera</taxon>
        <taxon>Culicoidea</taxon>
        <taxon>Culicidae</taxon>
        <taxon>Culicinae</taxon>
        <taxon>Culicini</taxon>
        <taxon>Culex</taxon>
        <taxon>Culex</taxon>
    </lineage>
</organism>
<dbReference type="InterPro" id="IPR050826">
    <property type="entry name" value="Krueppel_C2H2_ZnFinger"/>
</dbReference>
<feature type="domain" description="C2H2-type" evidence="9">
    <location>
        <begin position="944"/>
        <end position="971"/>
    </location>
</feature>
<proteinExistence type="predicted"/>
<evidence type="ECO:0000256" key="2">
    <source>
        <dbReference type="ARBA" id="ARBA00022737"/>
    </source>
</evidence>
<dbReference type="SMART" id="SM00868">
    <property type="entry name" value="zf-AD"/>
    <property type="match status" value="2"/>
</dbReference>
<evidence type="ECO:0000313" key="13">
    <source>
        <dbReference type="Proteomes" id="UP000002320"/>
    </source>
</evidence>
<dbReference type="HOGENOM" id="CLU_302330_0_0_1"/>
<feature type="binding site" evidence="7">
    <location>
        <position position="290"/>
    </location>
    <ligand>
        <name>Zn(2+)</name>
        <dbReference type="ChEBI" id="CHEBI:29105"/>
    </ligand>
</feature>
<feature type="binding site" evidence="7">
    <location>
        <position position="347"/>
    </location>
    <ligand>
        <name>Zn(2+)</name>
        <dbReference type="ChEBI" id="CHEBI:29105"/>
    </ligand>
</feature>
<evidence type="ECO:0000256" key="3">
    <source>
        <dbReference type="ARBA" id="ARBA00022771"/>
    </source>
</evidence>
<feature type="domain" description="ZAD" evidence="10">
    <location>
        <begin position="11"/>
        <end position="95"/>
    </location>
</feature>
<keyword evidence="4 7" id="KW-0862">Zinc</keyword>
<feature type="domain" description="C2H2-type" evidence="9">
    <location>
        <begin position="915"/>
        <end position="943"/>
    </location>
</feature>
<dbReference type="KEGG" id="cqu:CpipJ_CPIJ003668"/>
<dbReference type="PROSITE" id="PS51915">
    <property type="entry name" value="ZAD"/>
    <property type="match status" value="2"/>
</dbReference>
<evidence type="ECO:0000256" key="4">
    <source>
        <dbReference type="ARBA" id="ARBA00022833"/>
    </source>
</evidence>
<evidence type="ECO:0000313" key="12">
    <source>
        <dbReference type="EnsemblMetazoa" id="CPIJ003668-PA"/>
    </source>
</evidence>
<accession>B0W9R3</accession>
<feature type="binding site" evidence="7">
    <location>
        <position position="293"/>
    </location>
    <ligand>
        <name>Zn(2+)</name>
        <dbReference type="ChEBI" id="CHEBI:29105"/>
    </ligand>
</feature>
<evidence type="ECO:0000256" key="7">
    <source>
        <dbReference type="PROSITE-ProRule" id="PRU01263"/>
    </source>
</evidence>
<dbReference type="EnsemblMetazoa" id="CPIJ003668-RA">
    <property type="protein sequence ID" value="CPIJ003668-PA"/>
    <property type="gene ID" value="CPIJ003668"/>
</dbReference>
<reference evidence="11" key="1">
    <citation type="submission" date="2007-03" db="EMBL/GenBank/DDBJ databases">
        <title>Annotation of Culex pipiens quinquefasciatus.</title>
        <authorList>
            <consortium name="The Broad Institute Genome Sequencing Platform"/>
            <person name="Atkinson P.W."/>
            <person name="Hemingway J."/>
            <person name="Christensen B.M."/>
            <person name="Higgs S."/>
            <person name="Kodira C."/>
            <person name="Hannick L."/>
            <person name="Megy K."/>
            <person name="O'Leary S."/>
            <person name="Pearson M."/>
            <person name="Haas B.J."/>
            <person name="Mauceli E."/>
            <person name="Wortman J.R."/>
            <person name="Lee N.H."/>
            <person name="Guigo R."/>
            <person name="Stanke M."/>
            <person name="Alvarado L."/>
            <person name="Amedeo P."/>
            <person name="Antoine C.H."/>
            <person name="Arensburger P."/>
            <person name="Bidwell S.L."/>
            <person name="Crawford M."/>
            <person name="Camaro F."/>
            <person name="Devon K."/>
            <person name="Engels R."/>
            <person name="Hammond M."/>
            <person name="Howarth C."/>
            <person name="Koehrsen M."/>
            <person name="Lawson D."/>
            <person name="Montgomery P."/>
            <person name="Nene V."/>
            <person name="Nusbaum C."/>
            <person name="Puiu D."/>
            <person name="Romero-Severson J."/>
            <person name="Severson D.W."/>
            <person name="Shumway M."/>
            <person name="Sisk P."/>
            <person name="Stolte C."/>
            <person name="Zeng Q."/>
            <person name="Eisenstadt E."/>
            <person name="Fraser-Liggett C."/>
            <person name="Strausberg R."/>
            <person name="Galagan J."/>
            <person name="Birren B."/>
            <person name="Collins F.H."/>
        </authorList>
    </citation>
    <scope>NUCLEOTIDE SEQUENCE [LARGE SCALE GENOMIC DNA]</scope>
    <source>
        <strain evidence="11">JHB</strain>
    </source>
</reference>
<dbReference type="EMBL" id="DS231865">
    <property type="protein sequence ID" value="EDS40382.1"/>
    <property type="molecule type" value="Genomic_DNA"/>
</dbReference>
<evidence type="ECO:0000256" key="5">
    <source>
        <dbReference type="ARBA" id="ARBA00023242"/>
    </source>
</evidence>
<feature type="region of interest" description="Disordered" evidence="8">
    <location>
        <begin position="959"/>
        <end position="987"/>
    </location>
</feature>
<evidence type="ECO:0000259" key="9">
    <source>
        <dbReference type="PROSITE" id="PS50157"/>
    </source>
</evidence>
<dbReference type="AlphaFoldDB" id="B0W9R3"/>
<keyword evidence="3 6" id="KW-0863">Zinc-finger</keyword>
<reference evidence="12" key="2">
    <citation type="submission" date="2021-02" db="UniProtKB">
        <authorList>
            <consortium name="EnsemblMetazoa"/>
        </authorList>
    </citation>
    <scope>IDENTIFICATION</scope>
    <source>
        <strain evidence="12">JHB</strain>
    </source>
</reference>
<dbReference type="VEuPathDB" id="VectorBase:CPIJ003668"/>